<accession>A0A1G9F7E0</accession>
<proteinExistence type="predicted"/>
<dbReference type="Proteomes" id="UP000199555">
    <property type="component" value="Unassembled WGS sequence"/>
</dbReference>
<dbReference type="EMBL" id="FNGE01000003">
    <property type="protein sequence ID" value="SDK84324.1"/>
    <property type="molecule type" value="Genomic_DNA"/>
</dbReference>
<protein>
    <recommendedName>
        <fullName evidence="3">Lasso RiPP family leader peptide-containing protein</fullName>
    </recommendedName>
</protein>
<dbReference type="NCBIfam" id="NF033528">
    <property type="entry name" value="lasso_cyano"/>
    <property type="match status" value="1"/>
</dbReference>
<reference evidence="2" key="1">
    <citation type="submission" date="2016-10" db="EMBL/GenBank/DDBJ databases">
        <authorList>
            <person name="Varghese N."/>
            <person name="Submissions S."/>
        </authorList>
    </citation>
    <scope>NUCLEOTIDE SEQUENCE [LARGE SCALE GENOMIC DNA]</scope>
    <source>
        <strain evidence="2">CGMCC 1.7655</strain>
    </source>
</reference>
<name>A0A1G9F7E0_9RHOB</name>
<dbReference type="RefSeq" id="WP_139166635.1">
    <property type="nucleotide sequence ID" value="NZ_FNGE01000003.1"/>
</dbReference>
<dbReference type="AlphaFoldDB" id="A0A1G9F7E0"/>
<evidence type="ECO:0008006" key="3">
    <source>
        <dbReference type="Google" id="ProtNLM"/>
    </source>
</evidence>
<sequence>MKKTYTAPTLQVCGSLEEMTQGVGNGGGFPGKGNAFGHKKKVVLTFS</sequence>
<keyword evidence="2" id="KW-1185">Reference proteome</keyword>
<evidence type="ECO:0000313" key="2">
    <source>
        <dbReference type="Proteomes" id="UP000199555"/>
    </source>
</evidence>
<evidence type="ECO:0000313" key="1">
    <source>
        <dbReference type="EMBL" id="SDK84324.1"/>
    </source>
</evidence>
<gene>
    <name evidence="1" type="ORF">SAMN04487971_103267</name>
</gene>
<organism evidence="1 2">
    <name type="scientific">Paracoccus chinensis</name>
    <dbReference type="NCBI Taxonomy" id="525640"/>
    <lineage>
        <taxon>Bacteria</taxon>
        <taxon>Pseudomonadati</taxon>
        <taxon>Pseudomonadota</taxon>
        <taxon>Alphaproteobacteria</taxon>
        <taxon>Rhodobacterales</taxon>
        <taxon>Paracoccaceae</taxon>
        <taxon>Paracoccus</taxon>
    </lineage>
</organism>